<dbReference type="EMBL" id="MCFL01000005">
    <property type="protein sequence ID" value="ORZ39575.1"/>
    <property type="molecule type" value="Genomic_DNA"/>
</dbReference>
<sequence length="151" mass="16771">MIPVYVEAMKAADANQPSAAQVWTTIRPLLVSALPGTEHPFMFGLKLICHAMFAEVPQEVWIDLLEPIRKLAAPPNAFRSMPNTLTEAAKNAQVWHAIHDTVVKSLRVSLAENKPLNVYPKVTPHLLMFKLTLSLAVGARRPTSKRPSWLS</sequence>
<keyword evidence="2" id="KW-1185">Reference proteome</keyword>
<comment type="caution">
    <text evidence="1">The sequence shown here is derived from an EMBL/GenBank/DDBJ whole genome shotgun (WGS) entry which is preliminary data.</text>
</comment>
<gene>
    <name evidence="1" type="ORF">BCR44DRAFT_1250066</name>
</gene>
<accession>A0A1Y2HY74</accession>
<name>A0A1Y2HY74_9FUNG</name>
<dbReference type="AlphaFoldDB" id="A0A1Y2HY74"/>
<dbReference type="Proteomes" id="UP000193411">
    <property type="component" value="Unassembled WGS sequence"/>
</dbReference>
<protein>
    <submittedName>
        <fullName evidence="1">Uncharacterized protein</fullName>
    </submittedName>
</protein>
<organism evidence="1 2">
    <name type="scientific">Catenaria anguillulae PL171</name>
    <dbReference type="NCBI Taxonomy" id="765915"/>
    <lineage>
        <taxon>Eukaryota</taxon>
        <taxon>Fungi</taxon>
        <taxon>Fungi incertae sedis</taxon>
        <taxon>Blastocladiomycota</taxon>
        <taxon>Blastocladiomycetes</taxon>
        <taxon>Blastocladiales</taxon>
        <taxon>Catenariaceae</taxon>
        <taxon>Catenaria</taxon>
    </lineage>
</organism>
<evidence type="ECO:0000313" key="2">
    <source>
        <dbReference type="Proteomes" id="UP000193411"/>
    </source>
</evidence>
<reference evidence="1 2" key="1">
    <citation type="submission" date="2016-07" db="EMBL/GenBank/DDBJ databases">
        <title>Pervasive Adenine N6-methylation of Active Genes in Fungi.</title>
        <authorList>
            <consortium name="DOE Joint Genome Institute"/>
            <person name="Mondo S.J."/>
            <person name="Dannebaum R.O."/>
            <person name="Kuo R.C."/>
            <person name="Labutti K."/>
            <person name="Haridas S."/>
            <person name="Kuo A."/>
            <person name="Salamov A."/>
            <person name="Ahrendt S.R."/>
            <person name="Lipzen A."/>
            <person name="Sullivan W."/>
            <person name="Andreopoulos W.B."/>
            <person name="Clum A."/>
            <person name="Lindquist E."/>
            <person name="Daum C."/>
            <person name="Ramamoorthy G.K."/>
            <person name="Gryganskyi A."/>
            <person name="Culley D."/>
            <person name="Magnuson J.K."/>
            <person name="James T.Y."/>
            <person name="O'Malley M.A."/>
            <person name="Stajich J.E."/>
            <person name="Spatafora J.W."/>
            <person name="Visel A."/>
            <person name="Grigoriev I.V."/>
        </authorList>
    </citation>
    <scope>NUCLEOTIDE SEQUENCE [LARGE SCALE GENOMIC DNA]</scope>
    <source>
        <strain evidence="1 2">PL171</strain>
    </source>
</reference>
<evidence type="ECO:0000313" key="1">
    <source>
        <dbReference type="EMBL" id="ORZ39575.1"/>
    </source>
</evidence>
<proteinExistence type="predicted"/>